<sequence length="668" mass="75662">MLPHEIISEILSPALKVSEDLFSDTSDVSPFSNYTPSTSDYLLVCKDWLRVATPLLYNVVVLRSKAQANALQQVLKANPEFGRFIKKLRVEGGFGTAMHTILKSAPNITDLFVSLSIYSSDNTGGLCKGLSLINPHRIILVDPNVVSPLKNKQLDALKKALFDCIHSWSNLRIFGYPHAGGYYQTAKWAQKATELSQLLAQTQVHTVAFDSLDMIPQWIATLYTIPSLKVLRFQRPLDDRLVSEIESDPCLKKLAKYTRIHKPTHIEPDIPPSLNPFFVPLQFTSKETRETIWRRVLFFAMYTEEMRSPTFSRRTSELYPSRLPVLCVSKYFHRLALPYLLESLRLSSNITGLAQLLEKVPHLGSSIRRIFTAGIPTTSSVYKQAILVVFRHTPRLEVLAPVGDRPFYITMKMFEELGRIAGHSIQELSVFLSETEVSLSSFQRFTSLRTLDIGGYRLSGEVSRGTSNVLNTVQDLRIRESIVIELFVNIRLGSIRTLVLPWTLNGKHAVEDLIRVHGKKLHHLTLGPLHDGSPVLDFCPNLTDIELLDVRGSFLCMYHSLYSSLLQQDDLEKLTPGSQHHALVKISSAGLPKNSDPQDVEAMLDMYPNLREIEFRHFRWPTTEREISKSNVVPLAESLLLKNIKLLDLEGRQWSPRLKTGKQSRKVS</sequence>
<organism evidence="1 2">
    <name type="scientific">Roridomyces roridus</name>
    <dbReference type="NCBI Taxonomy" id="1738132"/>
    <lineage>
        <taxon>Eukaryota</taxon>
        <taxon>Fungi</taxon>
        <taxon>Dikarya</taxon>
        <taxon>Basidiomycota</taxon>
        <taxon>Agaricomycotina</taxon>
        <taxon>Agaricomycetes</taxon>
        <taxon>Agaricomycetidae</taxon>
        <taxon>Agaricales</taxon>
        <taxon>Marasmiineae</taxon>
        <taxon>Mycenaceae</taxon>
        <taxon>Roridomyces</taxon>
    </lineage>
</organism>
<proteinExistence type="predicted"/>
<keyword evidence="2" id="KW-1185">Reference proteome</keyword>
<evidence type="ECO:0000313" key="1">
    <source>
        <dbReference type="EMBL" id="KAJ7651021.1"/>
    </source>
</evidence>
<evidence type="ECO:0000313" key="2">
    <source>
        <dbReference type="Proteomes" id="UP001221142"/>
    </source>
</evidence>
<accession>A0AAD7CKX7</accession>
<dbReference type="AlphaFoldDB" id="A0AAD7CKX7"/>
<protein>
    <submittedName>
        <fullName evidence="1">Uncharacterized protein</fullName>
    </submittedName>
</protein>
<comment type="caution">
    <text evidence="1">The sequence shown here is derived from an EMBL/GenBank/DDBJ whole genome shotgun (WGS) entry which is preliminary data.</text>
</comment>
<dbReference type="Proteomes" id="UP001221142">
    <property type="component" value="Unassembled WGS sequence"/>
</dbReference>
<reference evidence="1" key="1">
    <citation type="submission" date="2023-03" db="EMBL/GenBank/DDBJ databases">
        <title>Massive genome expansion in bonnet fungi (Mycena s.s.) driven by repeated elements and novel gene families across ecological guilds.</title>
        <authorList>
            <consortium name="Lawrence Berkeley National Laboratory"/>
            <person name="Harder C.B."/>
            <person name="Miyauchi S."/>
            <person name="Viragh M."/>
            <person name="Kuo A."/>
            <person name="Thoen E."/>
            <person name="Andreopoulos B."/>
            <person name="Lu D."/>
            <person name="Skrede I."/>
            <person name="Drula E."/>
            <person name="Henrissat B."/>
            <person name="Morin E."/>
            <person name="Kohler A."/>
            <person name="Barry K."/>
            <person name="LaButti K."/>
            <person name="Morin E."/>
            <person name="Salamov A."/>
            <person name="Lipzen A."/>
            <person name="Mereny Z."/>
            <person name="Hegedus B."/>
            <person name="Baldrian P."/>
            <person name="Stursova M."/>
            <person name="Weitz H."/>
            <person name="Taylor A."/>
            <person name="Grigoriev I.V."/>
            <person name="Nagy L.G."/>
            <person name="Martin F."/>
            <person name="Kauserud H."/>
        </authorList>
    </citation>
    <scope>NUCLEOTIDE SEQUENCE</scope>
    <source>
        <strain evidence="1">9284</strain>
    </source>
</reference>
<dbReference type="EMBL" id="JARKIF010000001">
    <property type="protein sequence ID" value="KAJ7651021.1"/>
    <property type="molecule type" value="Genomic_DNA"/>
</dbReference>
<gene>
    <name evidence="1" type="ORF">FB45DRAFT_780329</name>
</gene>
<name>A0AAD7CKX7_9AGAR</name>